<proteinExistence type="predicted"/>
<gene>
    <name evidence="1" type="ORF">DYS74_14830</name>
</gene>
<dbReference type="Proteomes" id="UP000279673">
    <property type="component" value="Unassembled WGS sequence"/>
</dbReference>
<dbReference type="RefSeq" id="WP_121534467.1">
    <property type="nucleotide sequence ID" value="NZ_RCHI01000016.1"/>
</dbReference>
<protein>
    <submittedName>
        <fullName evidence="1">Uncharacterized protein</fullName>
    </submittedName>
</protein>
<sequence>MSGLGAIEALRGGLHWTAPILMPSAAAFGARLEARPLADLAEPQALAGAAVAAARFLGADAVWVSAAPAAGLTLSAAAHRDAVTRAAAAAGRLKLAVLAEIPGPIARARALGGDLDAALREIKPGLIEEFEALSRLRPDIIVLREPAASGEEAANRSLPRLYGALKRLAEHFDILKGMWPALPEMTGPARPDLSFAPAPDAPEAGPVTGERALAIAPDWSDAPGFGAALQRGRGAAAAAGLPLIVSGCAGLAHDTEPQLARAAIATITERA</sequence>
<comment type="caution">
    <text evidence="1">The sequence shown here is derived from an EMBL/GenBank/DDBJ whole genome shotgun (WGS) entry which is preliminary data.</text>
</comment>
<evidence type="ECO:0000313" key="2">
    <source>
        <dbReference type="Proteomes" id="UP000279673"/>
    </source>
</evidence>
<accession>A0A421BKZ9</accession>
<name>A0A421BKZ9_9RHOB</name>
<dbReference type="AlphaFoldDB" id="A0A421BKZ9"/>
<dbReference type="EMBL" id="RCHI01000016">
    <property type="protein sequence ID" value="RLL63596.1"/>
    <property type="molecule type" value="Genomic_DNA"/>
</dbReference>
<organism evidence="1 2">
    <name type="scientific">Paenirhodobacter hankyongi</name>
    <dbReference type="NCBI Taxonomy" id="2294033"/>
    <lineage>
        <taxon>Bacteria</taxon>
        <taxon>Pseudomonadati</taxon>
        <taxon>Pseudomonadota</taxon>
        <taxon>Alphaproteobacteria</taxon>
        <taxon>Rhodobacterales</taxon>
        <taxon>Rhodobacter group</taxon>
        <taxon>Paenirhodobacter</taxon>
    </lineage>
</organism>
<evidence type="ECO:0000313" key="1">
    <source>
        <dbReference type="EMBL" id="RLL63596.1"/>
    </source>
</evidence>
<keyword evidence="2" id="KW-1185">Reference proteome</keyword>
<reference evidence="1 2" key="1">
    <citation type="submission" date="2018-10" db="EMBL/GenBank/DDBJ databases">
        <title>Rhodobacter sp . BO-81.</title>
        <authorList>
            <person name="Im W.T."/>
        </authorList>
    </citation>
    <scope>NUCLEOTIDE SEQUENCE [LARGE SCALE GENOMIC DNA]</scope>
    <source>
        <strain evidence="1 2">BO-81</strain>
    </source>
</reference>